<protein>
    <submittedName>
        <fullName evidence="2">Uncharacterized protein</fullName>
    </submittedName>
</protein>
<name>A0AAV2G7J2_9ROSI</name>
<organism evidence="2 3">
    <name type="scientific">Linum trigynum</name>
    <dbReference type="NCBI Taxonomy" id="586398"/>
    <lineage>
        <taxon>Eukaryota</taxon>
        <taxon>Viridiplantae</taxon>
        <taxon>Streptophyta</taxon>
        <taxon>Embryophyta</taxon>
        <taxon>Tracheophyta</taxon>
        <taxon>Spermatophyta</taxon>
        <taxon>Magnoliopsida</taxon>
        <taxon>eudicotyledons</taxon>
        <taxon>Gunneridae</taxon>
        <taxon>Pentapetalae</taxon>
        <taxon>rosids</taxon>
        <taxon>fabids</taxon>
        <taxon>Malpighiales</taxon>
        <taxon>Linaceae</taxon>
        <taxon>Linum</taxon>
    </lineage>
</organism>
<evidence type="ECO:0000313" key="3">
    <source>
        <dbReference type="Proteomes" id="UP001497516"/>
    </source>
</evidence>
<evidence type="ECO:0000256" key="1">
    <source>
        <dbReference type="SAM" id="MobiDB-lite"/>
    </source>
</evidence>
<evidence type="ECO:0000313" key="2">
    <source>
        <dbReference type="EMBL" id="CAL1405715.1"/>
    </source>
</evidence>
<dbReference type="AlphaFoldDB" id="A0AAV2G7J2"/>
<feature type="region of interest" description="Disordered" evidence="1">
    <location>
        <begin position="1"/>
        <end position="22"/>
    </location>
</feature>
<sequence>MQVAGRGRVAVGEGDPAAEEADCNPTAERVEFGRRLKERSCATAMLVLPLRRRFLMAALLRGCCCYRRGEKEKKEVRFGYRRSRQLGCARRRRSPPR</sequence>
<accession>A0AAV2G7J2</accession>
<feature type="compositionally biased region" description="Low complexity" evidence="1">
    <location>
        <begin position="1"/>
        <end position="12"/>
    </location>
</feature>
<reference evidence="2 3" key="1">
    <citation type="submission" date="2024-04" db="EMBL/GenBank/DDBJ databases">
        <authorList>
            <person name="Fracassetti M."/>
        </authorList>
    </citation>
    <scope>NUCLEOTIDE SEQUENCE [LARGE SCALE GENOMIC DNA]</scope>
</reference>
<dbReference type="EMBL" id="OZ034821">
    <property type="protein sequence ID" value="CAL1405715.1"/>
    <property type="molecule type" value="Genomic_DNA"/>
</dbReference>
<dbReference type="Proteomes" id="UP001497516">
    <property type="component" value="Chromosome 8"/>
</dbReference>
<keyword evidence="3" id="KW-1185">Reference proteome</keyword>
<gene>
    <name evidence="2" type="ORF">LTRI10_LOCUS45487</name>
</gene>
<proteinExistence type="predicted"/>